<reference evidence="2" key="1">
    <citation type="journal article" date="2014" name="Front. Microbiol.">
        <title>High frequency of phylogenetically diverse reductive dehalogenase-homologous genes in deep subseafloor sedimentary metagenomes.</title>
        <authorList>
            <person name="Kawai M."/>
            <person name="Futagami T."/>
            <person name="Toyoda A."/>
            <person name="Takaki Y."/>
            <person name="Nishi S."/>
            <person name="Hori S."/>
            <person name="Arai W."/>
            <person name="Tsubouchi T."/>
            <person name="Morono Y."/>
            <person name="Uchiyama I."/>
            <person name="Ito T."/>
            <person name="Fujiyama A."/>
            <person name="Inagaki F."/>
            <person name="Takami H."/>
        </authorList>
    </citation>
    <scope>NUCLEOTIDE SEQUENCE</scope>
    <source>
        <strain evidence="2">Expedition CK06-06</strain>
    </source>
</reference>
<comment type="caution">
    <text evidence="2">The sequence shown here is derived from an EMBL/GenBank/DDBJ whole genome shotgun (WGS) entry which is preliminary data.</text>
</comment>
<dbReference type="InterPro" id="IPR008302">
    <property type="entry name" value="NamZ"/>
</dbReference>
<proteinExistence type="predicted"/>
<feature type="domain" description="Peptidoglycan beta-N-acetylmuramidase NamZ C-terminal" evidence="1">
    <location>
        <begin position="2"/>
        <end position="128"/>
    </location>
</feature>
<name>X1DYH6_9ZZZZ</name>
<evidence type="ECO:0000313" key="2">
    <source>
        <dbReference type="EMBL" id="GAH13255.1"/>
    </source>
</evidence>
<dbReference type="AlphaFoldDB" id="X1DYH6"/>
<evidence type="ECO:0000259" key="1">
    <source>
        <dbReference type="Pfam" id="PF20732"/>
    </source>
</evidence>
<organism evidence="2">
    <name type="scientific">marine sediment metagenome</name>
    <dbReference type="NCBI Taxonomy" id="412755"/>
    <lineage>
        <taxon>unclassified sequences</taxon>
        <taxon>metagenomes</taxon>
        <taxon>ecological metagenomes</taxon>
    </lineage>
</organism>
<dbReference type="PANTHER" id="PTHR42915:SF1">
    <property type="entry name" value="PEPTIDOGLYCAN BETA-N-ACETYLMURAMIDASE NAMZ"/>
    <property type="match status" value="1"/>
</dbReference>
<protein>
    <recommendedName>
        <fullName evidence="1">Peptidoglycan beta-N-acetylmuramidase NamZ C-terminal domain-containing protein</fullName>
    </recommendedName>
</protein>
<dbReference type="EMBL" id="BART01032653">
    <property type="protein sequence ID" value="GAH13255.1"/>
    <property type="molecule type" value="Genomic_DNA"/>
</dbReference>
<gene>
    <name evidence="2" type="ORF">S01H4_56363</name>
</gene>
<dbReference type="Pfam" id="PF20732">
    <property type="entry name" value="NamZ_C"/>
    <property type="match status" value="1"/>
</dbReference>
<dbReference type="PANTHER" id="PTHR42915">
    <property type="entry name" value="HYPOTHETICAL 460 KDA PROTEIN IN FEUA-SIGW INTERGENIC REGION [PRECURSOR]"/>
    <property type="match status" value="1"/>
</dbReference>
<dbReference type="Gene3D" id="3.90.1150.140">
    <property type="match status" value="1"/>
</dbReference>
<dbReference type="GO" id="GO:0033922">
    <property type="term" value="F:peptidoglycan beta-N-acetylmuramidase activity"/>
    <property type="evidence" value="ECO:0007669"/>
    <property type="project" value="InterPro"/>
</dbReference>
<accession>X1DYH6</accession>
<sequence length="129" mass="15120">MDPDLIIRKLPSRASQGVKFEAIDYTPRPIPGKILDPPYKNQICHGISIRIIQKNKFFPLRFTLALIKVLKENYPDKIFKESNSLSLMFGNSLLAEYLKDDISYPELLASIKKDEDLFRKIRRKYLLYE</sequence>
<dbReference type="InterPro" id="IPR048503">
    <property type="entry name" value="NamZ_C"/>
</dbReference>